<protein>
    <submittedName>
        <fullName evidence="2">Uncharacterized protein</fullName>
    </submittedName>
</protein>
<reference evidence="2 3" key="1">
    <citation type="submission" date="2016-10" db="EMBL/GenBank/DDBJ databases">
        <authorList>
            <person name="de Groot N.N."/>
        </authorList>
    </citation>
    <scope>NUCLEOTIDE SEQUENCE [LARGE SCALE GENOMIC DNA]</scope>
    <source>
        <strain evidence="2 3">CGMCC 4.5739</strain>
    </source>
</reference>
<proteinExistence type="predicted"/>
<feature type="region of interest" description="Disordered" evidence="1">
    <location>
        <begin position="145"/>
        <end position="168"/>
    </location>
</feature>
<sequence>MSTPTVDRADPRALITAEEFAAVVGTVLRANPGLDQETAERIVAEALKFVATSAVTEHTMAPSRVVDEGWHALILHTRTYAQLCADLGRHVHHVPQPGDASGPTDILERTRAAMEAAGYPPDPELWRPSTDTTITVSADCQHLPPKCEDHPCETPQCDSSSNGSGPGH</sequence>
<dbReference type="RefSeq" id="WP_245834245.1">
    <property type="nucleotide sequence ID" value="NZ_FOLM01000010.1"/>
</dbReference>
<feature type="compositionally biased region" description="Polar residues" evidence="1">
    <location>
        <begin position="156"/>
        <end position="168"/>
    </location>
</feature>
<accession>A0A1I1Q2M4</accession>
<organism evidence="2 3">
    <name type="scientific">Streptomyces aidingensis</name>
    <dbReference type="NCBI Taxonomy" id="910347"/>
    <lineage>
        <taxon>Bacteria</taxon>
        <taxon>Bacillati</taxon>
        <taxon>Actinomycetota</taxon>
        <taxon>Actinomycetes</taxon>
        <taxon>Kitasatosporales</taxon>
        <taxon>Streptomycetaceae</taxon>
        <taxon>Streptomyces</taxon>
    </lineage>
</organism>
<keyword evidence="3" id="KW-1185">Reference proteome</keyword>
<dbReference type="Proteomes" id="UP000199207">
    <property type="component" value="Unassembled WGS sequence"/>
</dbReference>
<gene>
    <name evidence="2" type="ORF">SAMN05421773_1108</name>
</gene>
<dbReference type="EMBL" id="FOLM01000010">
    <property type="protein sequence ID" value="SFD12400.1"/>
    <property type="molecule type" value="Genomic_DNA"/>
</dbReference>
<evidence type="ECO:0000313" key="2">
    <source>
        <dbReference type="EMBL" id="SFD12400.1"/>
    </source>
</evidence>
<name>A0A1I1Q2M4_9ACTN</name>
<evidence type="ECO:0000256" key="1">
    <source>
        <dbReference type="SAM" id="MobiDB-lite"/>
    </source>
</evidence>
<dbReference type="STRING" id="910347.SAMN05421773_1108"/>
<evidence type="ECO:0000313" key="3">
    <source>
        <dbReference type="Proteomes" id="UP000199207"/>
    </source>
</evidence>
<dbReference type="AlphaFoldDB" id="A0A1I1Q2M4"/>